<dbReference type="Pfam" id="PF00892">
    <property type="entry name" value="EamA"/>
    <property type="match status" value="1"/>
</dbReference>
<feature type="transmembrane region" description="Helical" evidence="6">
    <location>
        <begin position="153"/>
        <end position="171"/>
    </location>
</feature>
<organism evidence="8 9">
    <name type="scientific">Rhodothalassium salexigens DSM 2132</name>
    <dbReference type="NCBI Taxonomy" id="1188247"/>
    <lineage>
        <taxon>Bacteria</taxon>
        <taxon>Pseudomonadati</taxon>
        <taxon>Pseudomonadota</taxon>
        <taxon>Alphaproteobacteria</taxon>
        <taxon>Rhodothalassiales</taxon>
        <taxon>Rhodothalassiaceae</taxon>
        <taxon>Rhodothalassium</taxon>
    </lineage>
</organism>
<evidence type="ECO:0000313" key="9">
    <source>
        <dbReference type="Proteomes" id="UP000295399"/>
    </source>
</evidence>
<evidence type="ECO:0000256" key="1">
    <source>
        <dbReference type="ARBA" id="ARBA00004141"/>
    </source>
</evidence>
<dbReference type="InParanoid" id="A0A4R2PIS4"/>
<dbReference type="InterPro" id="IPR050638">
    <property type="entry name" value="AA-Vitamin_Transporters"/>
</dbReference>
<proteinExistence type="inferred from homology"/>
<evidence type="ECO:0000313" key="8">
    <source>
        <dbReference type="EMBL" id="TCP33845.1"/>
    </source>
</evidence>
<dbReference type="Proteomes" id="UP000295399">
    <property type="component" value="Unassembled WGS sequence"/>
</dbReference>
<feature type="transmembrane region" description="Helical" evidence="6">
    <location>
        <begin position="67"/>
        <end position="87"/>
    </location>
</feature>
<name>A0A4R2PIS4_RHOSA</name>
<dbReference type="InterPro" id="IPR000620">
    <property type="entry name" value="EamA_dom"/>
</dbReference>
<keyword evidence="3 6" id="KW-0812">Transmembrane</keyword>
<accession>A0A4R2PIS4</accession>
<dbReference type="SUPFAM" id="SSF103481">
    <property type="entry name" value="Multidrug resistance efflux transporter EmrE"/>
    <property type="match status" value="2"/>
</dbReference>
<sequence length="302" mass="30828">MTDRMRPLLVLTIILGLGFTGVFIKLAAPVSPANLFATRSLISFALFALVIGLSPARRLVRVDRRSWTYAGPGVLLACYYYFAAVAFQQAPVAVVSLILATAPVFGTLYGAMLGHAPGRWHYLGMALCLAGLAVTVSPDLAAPPATGPATTPAGLAAALASAAGLAGYGFLSRRLTLPGGAAGDVTLVIYSLFGASLLGLVALAPGELAAISAERPTTLVWLLGLSVVATLVPTVALALLSQRVSPVSLPLTNLPVPLVAALVAFLVLGEALPATFVPGAGLVVVGLYFLVVHPARRTRGGG</sequence>
<comment type="similarity">
    <text evidence="2">Belongs to the EamA transporter family.</text>
</comment>
<comment type="caution">
    <text evidence="8">The sequence shown here is derived from an EMBL/GenBank/DDBJ whole genome shotgun (WGS) entry which is preliminary data.</text>
</comment>
<feature type="domain" description="EamA" evidence="7">
    <location>
        <begin position="8"/>
        <end position="136"/>
    </location>
</feature>
<dbReference type="AlphaFoldDB" id="A0A4R2PIS4"/>
<evidence type="ECO:0000256" key="2">
    <source>
        <dbReference type="ARBA" id="ARBA00007362"/>
    </source>
</evidence>
<evidence type="ECO:0000256" key="6">
    <source>
        <dbReference type="SAM" id="Phobius"/>
    </source>
</evidence>
<reference evidence="8 9" key="1">
    <citation type="submission" date="2019-03" db="EMBL/GenBank/DDBJ databases">
        <title>Genomic Encyclopedia of Type Strains, Phase IV (KMG-IV): sequencing the most valuable type-strain genomes for metagenomic binning, comparative biology and taxonomic classification.</title>
        <authorList>
            <person name="Goeker M."/>
        </authorList>
    </citation>
    <scope>NUCLEOTIDE SEQUENCE [LARGE SCALE GENOMIC DNA]</scope>
    <source>
        <strain evidence="8 9">DSM 2132</strain>
    </source>
</reference>
<evidence type="ECO:0000256" key="3">
    <source>
        <dbReference type="ARBA" id="ARBA00022692"/>
    </source>
</evidence>
<feature type="transmembrane region" description="Helical" evidence="6">
    <location>
        <begin position="183"/>
        <end position="206"/>
    </location>
</feature>
<evidence type="ECO:0000256" key="5">
    <source>
        <dbReference type="ARBA" id="ARBA00023136"/>
    </source>
</evidence>
<protein>
    <submittedName>
        <fullName evidence="8">EamA-like transporter family protein</fullName>
    </submittedName>
</protein>
<feature type="transmembrane region" description="Helical" evidence="6">
    <location>
        <begin position="274"/>
        <end position="292"/>
    </location>
</feature>
<dbReference type="EMBL" id="SLXO01000006">
    <property type="protein sequence ID" value="TCP33845.1"/>
    <property type="molecule type" value="Genomic_DNA"/>
</dbReference>
<dbReference type="PANTHER" id="PTHR32322:SF2">
    <property type="entry name" value="EAMA DOMAIN-CONTAINING PROTEIN"/>
    <property type="match status" value="1"/>
</dbReference>
<keyword evidence="5 6" id="KW-0472">Membrane</keyword>
<feature type="transmembrane region" description="Helical" evidence="6">
    <location>
        <begin position="93"/>
        <end position="113"/>
    </location>
</feature>
<feature type="transmembrane region" description="Helical" evidence="6">
    <location>
        <begin position="247"/>
        <end position="268"/>
    </location>
</feature>
<dbReference type="GO" id="GO:0016020">
    <property type="term" value="C:membrane"/>
    <property type="evidence" value="ECO:0007669"/>
    <property type="project" value="UniProtKB-SubCell"/>
</dbReference>
<dbReference type="InterPro" id="IPR037185">
    <property type="entry name" value="EmrE-like"/>
</dbReference>
<evidence type="ECO:0000256" key="4">
    <source>
        <dbReference type="ARBA" id="ARBA00022989"/>
    </source>
</evidence>
<keyword evidence="9" id="KW-1185">Reference proteome</keyword>
<feature type="transmembrane region" description="Helical" evidence="6">
    <location>
        <begin position="37"/>
        <end position="55"/>
    </location>
</feature>
<dbReference type="RefSeq" id="WP_132708516.1">
    <property type="nucleotide sequence ID" value="NZ_JACIGF010000006.1"/>
</dbReference>
<comment type="subcellular location">
    <subcellularLocation>
        <location evidence="1">Membrane</location>
        <topology evidence="1">Multi-pass membrane protein</topology>
    </subcellularLocation>
</comment>
<keyword evidence="4 6" id="KW-1133">Transmembrane helix</keyword>
<evidence type="ECO:0000259" key="7">
    <source>
        <dbReference type="Pfam" id="PF00892"/>
    </source>
</evidence>
<dbReference type="PANTHER" id="PTHR32322">
    <property type="entry name" value="INNER MEMBRANE TRANSPORTER"/>
    <property type="match status" value="1"/>
</dbReference>
<feature type="transmembrane region" description="Helical" evidence="6">
    <location>
        <begin position="218"/>
        <end position="240"/>
    </location>
</feature>
<gene>
    <name evidence="8" type="ORF">EV659_1063</name>
</gene>
<feature type="transmembrane region" description="Helical" evidence="6">
    <location>
        <begin position="120"/>
        <end position="141"/>
    </location>
</feature>